<comment type="caution">
    <text evidence="1">The sequence shown here is derived from an EMBL/GenBank/DDBJ whole genome shotgun (WGS) entry which is preliminary data.</text>
</comment>
<gene>
    <name evidence="1" type="ORF">TorRG33x02_177580</name>
</gene>
<proteinExistence type="predicted"/>
<dbReference type="EMBL" id="JXTC01000132">
    <property type="protein sequence ID" value="PON86417.1"/>
    <property type="molecule type" value="Genomic_DNA"/>
</dbReference>
<dbReference type="OrthoDB" id="10564008at2759"/>
<dbReference type="Proteomes" id="UP000237000">
    <property type="component" value="Unassembled WGS sequence"/>
</dbReference>
<organism evidence="1 2">
    <name type="scientific">Trema orientale</name>
    <name type="common">Charcoal tree</name>
    <name type="synonym">Celtis orientalis</name>
    <dbReference type="NCBI Taxonomy" id="63057"/>
    <lineage>
        <taxon>Eukaryota</taxon>
        <taxon>Viridiplantae</taxon>
        <taxon>Streptophyta</taxon>
        <taxon>Embryophyta</taxon>
        <taxon>Tracheophyta</taxon>
        <taxon>Spermatophyta</taxon>
        <taxon>Magnoliopsida</taxon>
        <taxon>eudicotyledons</taxon>
        <taxon>Gunneridae</taxon>
        <taxon>Pentapetalae</taxon>
        <taxon>rosids</taxon>
        <taxon>fabids</taxon>
        <taxon>Rosales</taxon>
        <taxon>Cannabaceae</taxon>
        <taxon>Trema</taxon>
    </lineage>
</organism>
<accession>A0A2P5ELG9</accession>
<protein>
    <submittedName>
        <fullName evidence="1">Uncharacterized protein</fullName>
    </submittedName>
</protein>
<evidence type="ECO:0000313" key="1">
    <source>
        <dbReference type="EMBL" id="PON86417.1"/>
    </source>
</evidence>
<dbReference type="InParanoid" id="A0A2P5ELG9"/>
<keyword evidence="2" id="KW-1185">Reference proteome</keyword>
<dbReference type="AlphaFoldDB" id="A0A2P5ELG9"/>
<evidence type="ECO:0000313" key="2">
    <source>
        <dbReference type="Proteomes" id="UP000237000"/>
    </source>
</evidence>
<reference evidence="2" key="1">
    <citation type="submission" date="2016-06" db="EMBL/GenBank/DDBJ databases">
        <title>Parallel loss of symbiosis genes in relatives of nitrogen-fixing non-legume Parasponia.</title>
        <authorList>
            <person name="Van Velzen R."/>
            <person name="Holmer R."/>
            <person name="Bu F."/>
            <person name="Rutten L."/>
            <person name="Van Zeijl A."/>
            <person name="Liu W."/>
            <person name="Santuari L."/>
            <person name="Cao Q."/>
            <person name="Sharma T."/>
            <person name="Shen D."/>
            <person name="Roswanjaya Y."/>
            <person name="Wardhani T."/>
            <person name="Kalhor M.S."/>
            <person name="Jansen J."/>
            <person name="Van den Hoogen J."/>
            <person name="Gungor B."/>
            <person name="Hartog M."/>
            <person name="Hontelez J."/>
            <person name="Verver J."/>
            <person name="Yang W.-C."/>
            <person name="Schijlen E."/>
            <person name="Repin R."/>
            <person name="Schilthuizen M."/>
            <person name="Schranz E."/>
            <person name="Heidstra R."/>
            <person name="Miyata K."/>
            <person name="Fedorova E."/>
            <person name="Kohlen W."/>
            <person name="Bisseling T."/>
            <person name="Smit S."/>
            <person name="Geurts R."/>
        </authorList>
    </citation>
    <scope>NUCLEOTIDE SEQUENCE [LARGE SCALE GENOMIC DNA]</scope>
    <source>
        <strain evidence="2">cv. RG33-2</strain>
    </source>
</reference>
<name>A0A2P5ELG9_TREOI</name>
<sequence>MTFMVGIPVVTKTRILENIVFSEYYELVVTTKVSYLFIEISPPGLGPRL</sequence>